<sequence>MSVLDKIVETTRKDVKRRKKDISIKQLEQRLEERELHDDRPFSEALTRPGISVIAEHKRRSPSAGEIRAGASVAEIVSAYERGGAAALSILTEGPHFEGSLDDLAAAQQACRLPILRKDFIVTRYQVVESAVAGADAILLIVAALDEDQLEALYTEAYRLDLAVLVEVHDEDELKTALEVVDADIIGINNRNLIDFTVDVERTYELLADIPTGKTVVSESGLYHREQLEDLERVGIDAVLVGESLMRAPQPEDALAELLGRHGGDLSELV</sequence>
<evidence type="ECO:0000259" key="10">
    <source>
        <dbReference type="Pfam" id="PF00218"/>
    </source>
</evidence>
<evidence type="ECO:0000256" key="3">
    <source>
        <dbReference type="ARBA" id="ARBA00008737"/>
    </source>
</evidence>
<dbReference type="PANTHER" id="PTHR22854:SF2">
    <property type="entry name" value="INDOLE-3-GLYCEROL-PHOSPHATE SYNTHASE"/>
    <property type="match status" value="1"/>
</dbReference>
<keyword evidence="4 9" id="KW-0028">Amino-acid biosynthesis</keyword>
<evidence type="ECO:0000256" key="2">
    <source>
        <dbReference type="ARBA" id="ARBA00004696"/>
    </source>
</evidence>
<dbReference type="NCBIfam" id="NF001377">
    <property type="entry name" value="PRK00278.2-4"/>
    <property type="match status" value="1"/>
</dbReference>
<evidence type="ECO:0000256" key="5">
    <source>
        <dbReference type="ARBA" id="ARBA00022793"/>
    </source>
</evidence>
<dbReference type="KEGG" id="parq:DSM112329_03207"/>
<dbReference type="Pfam" id="PF00218">
    <property type="entry name" value="IGPS"/>
    <property type="match status" value="1"/>
</dbReference>
<dbReference type="EMBL" id="CP114014">
    <property type="protein sequence ID" value="XAY06338.1"/>
    <property type="molecule type" value="Genomic_DNA"/>
</dbReference>
<dbReference type="FunFam" id="3.20.20.70:FF:000024">
    <property type="entry name" value="Indole-3-glycerol phosphate synthase"/>
    <property type="match status" value="1"/>
</dbReference>
<dbReference type="SUPFAM" id="SSF51366">
    <property type="entry name" value="Ribulose-phoshate binding barrel"/>
    <property type="match status" value="1"/>
</dbReference>
<comment type="pathway">
    <text evidence="2 9">Amino-acid biosynthesis; L-tryptophan biosynthesis; L-tryptophan from chorismate: step 4/5.</text>
</comment>
<dbReference type="CDD" id="cd00331">
    <property type="entry name" value="IGPS"/>
    <property type="match status" value="1"/>
</dbReference>
<gene>
    <name evidence="9 11" type="primary">trpC</name>
    <name evidence="11" type="ORF">DSM112329_03207</name>
</gene>
<evidence type="ECO:0000256" key="8">
    <source>
        <dbReference type="ARBA" id="ARBA00023239"/>
    </source>
</evidence>
<keyword evidence="7 9" id="KW-0057">Aromatic amino acid biosynthesis</keyword>
<reference evidence="11" key="1">
    <citation type="submission" date="2022-12" db="EMBL/GenBank/DDBJ databases">
        <title>Paraconexibacter alkalitolerans sp. nov. and Baekduia alba sp. nov., isolated from soil and emended description of the genera Paraconexibacter (Chun et al., 2020) and Baekduia (An et al., 2020).</title>
        <authorList>
            <person name="Vieira S."/>
            <person name="Huber K.J."/>
            <person name="Geppert A."/>
            <person name="Wolf J."/>
            <person name="Neumann-Schaal M."/>
            <person name="Muesken M."/>
            <person name="Overmann J."/>
        </authorList>
    </citation>
    <scope>NUCLEOTIDE SEQUENCE</scope>
    <source>
        <strain evidence="11">AEG42_29</strain>
    </source>
</reference>
<dbReference type="AlphaFoldDB" id="A0AAU7AX98"/>
<evidence type="ECO:0000256" key="1">
    <source>
        <dbReference type="ARBA" id="ARBA00001633"/>
    </source>
</evidence>
<dbReference type="InterPro" id="IPR045186">
    <property type="entry name" value="Indole-3-glycerol_P_synth"/>
</dbReference>
<comment type="catalytic activity">
    <reaction evidence="1 9">
        <text>1-(2-carboxyphenylamino)-1-deoxy-D-ribulose 5-phosphate + H(+) = (1S,2R)-1-C-(indol-3-yl)glycerol 3-phosphate + CO2 + H2O</text>
        <dbReference type="Rhea" id="RHEA:23476"/>
        <dbReference type="ChEBI" id="CHEBI:15377"/>
        <dbReference type="ChEBI" id="CHEBI:15378"/>
        <dbReference type="ChEBI" id="CHEBI:16526"/>
        <dbReference type="ChEBI" id="CHEBI:58613"/>
        <dbReference type="ChEBI" id="CHEBI:58866"/>
        <dbReference type="EC" id="4.1.1.48"/>
    </reaction>
</comment>
<protein>
    <recommendedName>
        <fullName evidence="9">Indole-3-glycerol phosphate synthase</fullName>
        <shortName evidence="9">IGPS</shortName>
        <ecNumber evidence="9">4.1.1.48</ecNumber>
    </recommendedName>
</protein>
<dbReference type="GO" id="GO:0000162">
    <property type="term" value="P:L-tryptophan biosynthetic process"/>
    <property type="evidence" value="ECO:0007669"/>
    <property type="project" value="UniProtKB-UniRule"/>
</dbReference>
<evidence type="ECO:0000256" key="4">
    <source>
        <dbReference type="ARBA" id="ARBA00022605"/>
    </source>
</evidence>
<dbReference type="GO" id="GO:0004640">
    <property type="term" value="F:phosphoribosylanthranilate isomerase activity"/>
    <property type="evidence" value="ECO:0007669"/>
    <property type="project" value="TreeGrafter"/>
</dbReference>
<dbReference type="RefSeq" id="WP_354697572.1">
    <property type="nucleotide sequence ID" value="NZ_CP114014.1"/>
</dbReference>
<keyword evidence="5 9" id="KW-0210">Decarboxylase</keyword>
<dbReference type="EC" id="4.1.1.48" evidence="9"/>
<keyword evidence="8 9" id="KW-0456">Lyase</keyword>
<comment type="similarity">
    <text evidence="3 9">Belongs to the TrpC family.</text>
</comment>
<evidence type="ECO:0000313" key="11">
    <source>
        <dbReference type="EMBL" id="XAY06338.1"/>
    </source>
</evidence>
<feature type="domain" description="Indole-3-glycerol phosphate synthase" evidence="10">
    <location>
        <begin position="4"/>
        <end position="258"/>
    </location>
</feature>
<dbReference type="Gene3D" id="3.20.20.70">
    <property type="entry name" value="Aldolase class I"/>
    <property type="match status" value="1"/>
</dbReference>
<keyword evidence="6 9" id="KW-0822">Tryptophan biosynthesis</keyword>
<dbReference type="InterPro" id="IPR011060">
    <property type="entry name" value="RibuloseP-bd_barrel"/>
</dbReference>
<organism evidence="11">
    <name type="scientific">Paraconexibacter sp. AEG42_29</name>
    <dbReference type="NCBI Taxonomy" id="2997339"/>
    <lineage>
        <taxon>Bacteria</taxon>
        <taxon>Bacillati</taxon>
        <taxon>Actinomycetota</taxon>
        <taxon>Thermoleophilia</taxon>
        <taxon>Solirubrobacterales</taxon>
        <taxon>Paraconexibacteraceae</taxon>
        <taxon>Paraconexibacter</taxon>
    </lineage>
</organism>
<dbReference type="InterPro" id="IPR013785">
    <property type="entry name" value="Aldolase_TIM"/>
</dbReference>
<dbReference type="GO" id="GO:0004425">
    <property type="term" value="F:indole-3-glycerol-phosphate synthase activity"/>
    <property type="evidence" value="ECO:0007669"/>
    <property type="project" value="UniProtKB-UniRule"/>
</dbReference>
<dbReference type="InterPro" id="IPR013798">
    <property type="entry name" value="Indole-3-glycerol_P_synth_dom"/>
</dbReference>
<dbReference type="HAMAP" id="MF_00134_B">
    <property type="entry name" value="IGPS_B"/>
    <property type="match status" value="1"/>
</dbReference>
<evidence type="ECO:0000256" key="9">
    <source>
        <dbReference type="HAMAP-Rule" id="MF_00134"/>
    </source>
</evidence>
<proteinExistence type="inferred from homology"/>
<evidence type="ECO:0000256" key="7">
    <source>
        <dbReference type="ARBA" id="ARBA00023141"/>
    </source>
</evidence>
<evidence type="ECO:0000256" key="6">
    <source>
        <dbReference type="ARBA" id="ARBA00022822"/>
    </source>
</evidence>
<name>A0AAU7AX98_9ACTN</name>
<accession>A0AAU7AX98</accession>
<dbReference type="PANTHER" id="PTHR22854">
    <property type="entry name" value="TRYPTOPHAN BIOSYNTHESIS PROTEIN"/>
    <property type="match status" value="1"/>
</dbReference>